<accession>A0A2H3KSH1</accession>
<dbReference type="InterPro" id="IPR011101">
    <property type="entry name" value="DUF5131"/>
</dbReference>
<sequence length="243" mass="28370">MAQSSIEWTEMTWNPTTGCDKISTGCKFCYAEVMSKRLQAMGVEKYKNNFEITIHEDELEIPYTWKKPRVVFVNSMSDLFHKDVPIDFIKKVFKVMKDNPQHVFQVLTKRADVLRYYDSEGWLDWTHNIWMGVSVENKKVTKRIDLLRETGARVKFLSCEPLIGAIPNMNLIGIDWVIVGGESGRKPRPMKEEWVTDIKNQCLEADVSFFFKQWGGTNKKKTGRLLEGKTWDEMPEIEIYKNV</sequence>
<dbReference type="OrthoDB" id="9787478at2"/>
<reference evidence="1 2" key="1">
    <citation type="submission" date="2017-09" db="EMBL/GenBank/DDBJ databases">
        <title>Whole genomes of Flavobacteriaceae.</title>
        <authorList>
            <person name="Stine C."/>
            <person name="Li C."/>
            <person name="Tadesse D."/>
        </authorList>
    </citation>
    <scope>NUCLEOTIDE SEQUENCE [LARGE SCALE GENOMIC DNA]</scope>
    <source>
        <strain evidence="1 2">ATCC 35036</strain>
    </source>
</reference>
<evidence type="ECO:0008006" key="3">
    <source>
        <dbReference type="Google" id="ProtNLM"/>
    </source>
</evidence>
<dbReference type="CDD" id="cd01335">
    <property type="entry name" value="Radical_SAM"/>
    <property type="match status" value="1"/>
</dbReference>
<dbReference type="RefSeq" id="WP_097554771.1">
    <property type="nucleotide sequence ID" value="NZ_PCMW01000091.1"/>
</dbReference>
<name>A0A2H3KSH1_9FLAO</name>
<evidence type="ECO:0000313" key="2">
    <source>
        <dbReference type="Proteomes" id="UP000220828"/>
    </source>
</evidence>
<organism evidence="1 2">
    <name type="scientific">Flavobacterium branchiophilum</name>
    <dbReference type="NCBI Taxonomy" id="55197"/>
    <lineage>
        <taxon>Bacteria</taxon>
        <taxon>Pseudomonadati</taxon>
        <taxon>Bacteroidota</taxon>
        <taxon>Flavobacteriia</taxon>
        <taxon>Flavobacteriales</taxon>
        <taxon>Flavobacteriaceae</taxon>
        <taxon>Flavobacterium</taxon>
    </lineage>
</organism>
<protein>
    <recommendedName>
        <fullName evidence="3">Protein gp37</fullName>
    </recommendedName>
</protein>
<dbReference type="Proteomes" id="UP000220828">
    <property type="component" value="Unassembled WGS sequence"/>
</dbReference>
<evidence type="ECO:0000313" key="1">
    <source>
        <dbReference type="EMBL" id="PDS22442.1"/>
    </source>
</evidence>
<dbReference type="EMBL" id="PCMW01000091">
    <property type="protein sequence ID" value="PDS22442.1"/>
    <property type="molecule type" value="Genomic_DNA"/>
</dbReference>
<proteinExistence type="predicted"/>
<comment type="caution">
    <text evidence="1">The sequence shown here is derived from an EMBL/GenBank/DDBJ whole genome shotgun (WGS) entry which is preliminary data.</text>
</comment>
<gene>
    <name evidence="1" type="ORF">B0A77_13475</name>
</gene>
<dbReference type="AlphaFoldDB" id="A0A2H3KSH1"/>
<dbReference type="Pfam" id="PF07505">
    <property type="entry name" value="DUF5131"/>
    <property type="match status" value="1"/>
</dbReference>